<sequence length="31" mass="2961">MTSGVGSTEGGVMPGVIRLGDRAGSNGEVLG</sequence>
<comment type="caution">
    <text evidence="2">The sequence shown here is derived from an EMBL/GenBank/DDBJ whole genome shotgun (WGS) entry which is preliminary data.</text>
</comment>
<keyword evidence="3" id="KW-1185">Reference proteome</keyword>
<dbReference type="EMBL" id="CAJHCP010000007">
    <property type="protein sequence ID" value="CAD6541085.1"/>
    <property type="molecule type" value="Genomic_DNA"/>
</dbReference>
<evidence type="ECO:0000313" key="3">
    <source>
        <dbReference type="Proteomes" id="UP000598032"/>
    </source>
</evidence>
<evidence type="ECO:0000256" key="1">
    <source>
        <dbReference type="SAM" id="MobiDB-lite"/>
    </source>
</evidence>
<name>A0ABM8NSB4_9BURK</name>
<dbReference type="Proteomes" id="UP000598032">
    <property type="component" value="Unassembled WGS sequence"/>
</dbReference>
<gene>
    <name evidence="2" type="ORF">LMG28140_03615</name>
</gene>
<organism evidence="2 3">
    <name type="scientific">Paraburkholderia metrosideri</name>
    <dbReference type="NCBI Taxonomy" id="580937"/>
    <lineage>
        <taxon>Bacteria</taxon>
        <taxon>Pseudomonadati</taxon>
        <taxon>Pseudomonadota</taxon>
        <taxon>Betaproteobacteria</taxon>
        <taxon>Burkholderiales</taxon>
        <taxon>Burkholderiaceae</taxon>
        <taxon>Paraburkholderia</taxon>
    </lineage>
</organism>
<evidence type="ECO:0000313" key="2">
    <source>
        <dbReference type="EMBL" id="CAD6541085.1"/>
    </source>
</evidence>
<reference evidence="2 3" key="1">
    <citation type="submission" date="2020-10" db="EMBL/GenBank/DDBJ databases">
        <authorList>
            <person name="Peeters C."/>
        </authorList>
    </citation>
    <scope>NUCLEOTIDE SEQUENCE [LARGE SCALE GENOMIC DNA]</scope>
    <source>
        <strain evidence="2 3">LMG 28140</strain>
    </source>
</reference>
<feature type="region of interest" description="Disordered" evidence="1">
    <location>
        <begin position="1"/>
        <end position="31"/>
    </location>
</feature>
<accession>A0ABM8NSB4</accession>
<protein>
    <submittedName>
        <fullName evidence="2">Uncharacterized protein</fullName>
    </submittedName>
</protein>
<proteinExistence type="predicted"/>